<evidence type="ECO:0000313" key="19">
    <source>
        <dbReference type="EMBL" id="KAG8368008.1"/>
    </source>
</evidence>
<keyword evidence="10" id="KW-0479">Metal-binding</keyword>
<evidence type="ECO:0000256" key="13">
    <source>
        <dbReference type="ARBA" id="ARBA00023034"/>
    </source>
</evidence>
<evidence type="ECO:0000256" key="4">
    <source>
        <dbReference type="ARBA" id="ARBA00004922"/>
    </source>
</evidence>
<dbReference type="InterPro" id="IPR004139">
    <property type="entry name" value="Glyco_trans_13"/>
</dbReference>
<dbReference type="EMBL" id="WHWC01000015">
    <property type="protein sequence ID" value="KAG8368008.1"/>
    <property type="molecule type" value="Genomic_DNA"/>
</dbReference>
<evidence type="ECO:0000256" key="5">
    <source>
        <dbReference type="ARBA" id="ARBA00006351"/>
    </source>
</evidence>
<gene>
    <name evidence="19" type="ORF">BUALT_Bualt15G0000600</name>
</gene>
<keyword evidence="20" id="KW-1185">Reference proteome</keyword>
<keyword evidence="8" id="KW-0808">Transferase</keyword>
<comment type="similarity">
    <text evidence="6">Belongs to the glycosyltransferase 13 family.</text>
</comment>
<proteinExistence type="inferred from homology"/>
<dbReference type="GO" id="GO:0046872">
    <property type="term" value="F:metal ion binding"/>
    <property type="evidence" value="ECO:0007669"/>
    <property type="project" value="UniProtKB-KW"/>
</dbReference>
<evidence type="ECO:0000256" key="18">
    <source>
        <dbReference type="SAM" id="Phobius"/>
    </source>
</evidence>
<dbReference type="FunFam" id="3.90.550.10:FF:000090">
    <property type="entry name" value="Alpha-1,3-mannosyl-glycoprotein 2-beta-N-acetylglucosaminyltransferase"/>
    <property type="match status" value="1"/>
</dbReference>
<sequence>MRERMGKCSCDYRYLLLIAAVPFIYIQMRLFATQSQYADRLADAIEAENQCTRQTRLLIDQISMQQGRILSLEEERKRQDQECRQLRALVQDLERKGVKKLVGDVQVPVAAIVIMACNRADYLDRTIKSILKYQSPVASRYPLFVSQDGSDPHVKSKALSYDQLTYMQHLDNEPVHTERPGELIAYYKIARHYKWALDQLFYEHKFSRVIILEDDMEIAPDFFDYFEAGAALLDRDKSIMAISSWNDNGQRQFVHDPYVLYRSDFFPGLGWMLSRSTWDELSPKWPKAYPLGIFTYWDDWLRLKENHRGRQFIRPEVCRTYNFGEHGSSMGQFFKQYLEPIKLNDVQVDWKSMDLSYLEEDKYVEHFGDLLKKATPVHGTDAILKTYNIDGDVRVLYRDQSDFERVASQFGIFQEWKTLYNNLESDRLNTQARPPTITSTSRLIVALPGTDTVCISLLRAQVSHTSAVQIERNIYNQLYDCPQCIDRQDQNNTSAITWTDGKDIDVIVTYSDPSGGVQVKSVRSRDLSASWRWKSPGDENHDKKKRSSLIVEDVFQPKMSSKNTGEEEDSSSDHQFGGEMLQHSQTSSLHPVKLQRQMLRRERRESRTADLIQQDKEIDNQIQEAAIKRARELDTTIKGKYSIWRKEYENPNSDSTVKLMRDQIIMAKAYATIAKAKNGSIMLYNSLIKHSRESQLAIGEATADAELHPSALDQAKAMGHILATAKDQLYDCVLIARKLRAMLQSSETNVNSFKKKSSFLIQLAAKTVPRPLHCIPLVLTTDYHLHNYEEKDFPNKDKLEDPSLYHYAIFSDNVLAASVVVNSTVLHAKEPEKHVFHIVTDKLNFAAMKMWFLVNAPSGAAIQVQNVDDLTWLNSSYCPVLRQLESARMIEYYFKAHQSSSLAAGSDNLKYRNPKYLSMLNHLRFYLPEVYPKLDKVLFLDDDIVVQKDLTPLWSVNLKGMVNGAVETCKESFHRYDKYLNFSNPMISQNFDPNACGWAFGMNIFDLREWRKRDITGIYHHWQNMNEDRTLWKLGTLPPGLITFYNLTYPLDRSWHVLGLGYDPALNQTEIENAAVVHYNGNYKPWLDLAIAKYKSYWSRYVMLDNLYLQLCNLSE</sequence>
<dbReference type="GO" id="GO:0047262">
    <property type="term" value="F:polygalacturonate 4-alpha-galacturonosyltransferase activity"/>
    <property type="evidence" value="ECO:0007669"/>
    <property type="project" value="InterPro"/>
</dbReference>
<dbReference type="Pfam" id="PF03071">
    <property type="entry name" value="GNT-I"/>
    <property type="match status" value="1"/>
</dbReference>
<feature type="compositionally biased region" description="Basic and acidic residues" evidence="17">
    <location>
        <begin position="599"/>
        <end position="610"/>
    </location>
</feature>
<dbReference type="Gene3D" id="3.90.550.10">
    <property type="entry name" value="Spore Coat Polysaccharide Biosynthesis Protein SpsA, Chain A"/>
    <property type="match status" value="2"/>
</dbReference>
<evidence type="ECO:0000256" key="2">
    <source>
        <dbReference type="ARBA" id="ARBA00004323"/>
    </source>
</evidence>
<keyword evidence="15" id="KW-0464">Manganese</keyword>
<comment type="cofactor">
    <cofactor evidence="1">
        <name>Mn(2+)</name>
        <dbReference type="ChEBI" id="CHEBI:29035"/>
    </cofactor>
</comment>
<keyword evidence="12 18" id="KW-1133">Transmembrane helix</keyword>
<dbReference type="PANTHER" id="PTHR32116:SF76">
    <property type="entry name" value="GALACTURONOSYLTRANSFERASE 3-RELATED"/>
    <property type="match status" value="1"/>
</dbReference>
<dbReference type="AlphaFoldDB" id="A0AAV6WBF2"/>
<comment type="subcellular location">
    <subcellularLocation>
        <location evidence="2">Golgi apparatus membrane</location>
        <topology evidence="2">Single-pass type II membrane protein</topology>
    </subcellularLocation>
</comment>
<comment type="pathway">
    <text evidence="4">Protein modification; protein glycosylation.</text>
</comment>
<evidence type="ECO:0000256" key="6">
    <source>
        <dbReference type="ARBA" id="ARBA00006492"/>
    </source>
</evidence>
<evidence type="ECO:0000256" key="1">
    <source>
        <dbReference type="ARBA" id="ARBA00001936"/>
    </source>
</evidence>
<name>A0AAV6WBF2_9LAMI</name>
<dbReference type="InterPro" id="IPR029044">
    <property type="entry name" value="Nucleotide-diphossugar_trans"/>
</dbReference>
<evidence type="ECO:0000256" key="3">
    <source>
        <dbReference type="ARBA" id="ARBA00004877"/>
    </source>
</evidence>
<organism evidence="19 20">
    <name type="scientific">Buddleja alternifolia</name>
    <dbReference type="NCBI Taxonomy" id="168488"/>
    <lineage>
        <taxon>Eukaryota</taxon>
        <taxon>Viridiplantae</taxon>
        <taxon>Streptophyta</taxon>
        <taxon>Embryophyta</taxon>
        <taxon>Tracheophyta</taxon>
        <taxon>Spermatophyta</taxon>
        <taxon>Magnoliopsida</taxon>
        <taxon>eudicotyledons</taxon>
        <taxon>Gunneridae</taxon>
        <taxon>Pentapetalae</taxon>
        <taxon>asterids</taxon>
        <taxon>lamiids</taxon>
        <taxon>Lamiales</taxon>
        <taxon>Scrophulariaceae</taxon>
        <taxon>Buddlejeae</taxon>
        <taxon>Buddleja</taxon>
    </lineage>
</organism>
<evidence type="ECO:0000256" key="9">
    <source>
        <dbReference type="ARBA" id="ARBA00022692"/>
    </source>
</evidence>
<dbReference type="SUPFAM" id="SSF53448">
    <property type="entry name" value="Nucleotide-diphospho-sugar transferases"/>
    <property type="match status" value="2"/>
</dbReference>
<evidence type="ECO:0000256" key="10">
    <source>
        <dbReference type="ARBA" id="ARBA00022723"/>
    </source>
</evidence>
<keyword evidence="9 18" id="KW-0812">Transmembrane</keyword>
<evidence type="ECO:0000256" key="15">
    <source>
        <dbReference type="ARBA" id="ARBA00023211"/>
    </source>
</evidence>
<evidence type="ECO:0000256" key="7">
    <source>
        <dbReference type="ARBA" id="ARBA00022676"/>
    </source>
</evidence>
<protein>
    <recommendedName>
        <fullName evidence="21">Alpha-1,3-mannosyl-glycoprotein 2-beta-N-acetylglucosaminyltransferase</fullName>
    </recommendedName>
</protein>
<comment type="caution">
    <text evidence="19">The sequence shown here is derived from an EMBL/GenBank/DDBJ whole genome shotgun (WGS) entry which is preliminary data.</text>
</comment>
<feature type="region of interest" description="Disordered" evidence="17">
    <location>
        <begin position="528"/>
        <end position="610"/>
    </location>
</feature>
<reference evidence="19" key="1">
    <citation type="submission" date="2019-10" db="EMBL/GenBank/DDBJ databases">
        <authorList>
            <person name="Zhang R."/>
            <person name="Pan Y."/>
            <person name="Wang J."/>
            <person name="Ma R."/>
            <person name="Yu S."/>
        </authorList>
    </citation>
    <scope>NUCLEOTIDE SEQUENCE</scope>
    <source>
        <strain evidence="19">LA-IB0</strain>
        <tissue evidence="19">Leaf</tissue>
    </source>
</reference>
<feature type="transmembrane region" description="Helical" evidence="18">
    <location>
        <begin position="12"/>
        <end position="32"/>
    </location>
</feature>
<evidence type="ECO:0000256" key="8">
    <source>
        <dbReference type="ARBA" id="ARBA00022679"/>
    </source>
</evidence>
<evidence type="ECO:0000256" key="12">
    <source>
        <dbReference type="ARBA" id="ARBA00022989"/>
    </source>
</evidence>
<evidence type="ECO:0000256" key="16">
    <source>
        <dbReference type="SAM" id="Coils"/>
    </source>
</evidence>
<accession>A0AAV6WBF2</accession>
<keyword evidence="14 18" id="KW-0472">Membrane</keyword>
<evidence type="ECO:0008006" key="21">
    <source>
        <dbReference type="Google" id="ProtNLM"/>
    </source>
</evidence>
<keyword evidence="13" id="KW-0333">Golgi apparatus</keyword>
<dbReference type="Proteomes" id="UP000826271">
    <property type="component" value="Unassembled WGS sequence"/>
</dbReference>
<keyword evidence="7" id="KW-0328">Glycosyltransferase</keyword>
<evidence type="ECO:0000256" key="17">
    <source>
        <dbReference type="SAM" id="MobiDB-lite"/>
    </source>
</evidence>
<evidence type="ECO:0000256" key="14">
    <source>
        <dbReference type="ARBA" id="ARBA00023136"/>
    </source>
</evidence>
<dbReference type="InterPro" id="IPR002495">
    <property type="entry name" value="Glyco_trans_8"/>
</dbReference>
<dbReference type="GO" id="GO:0000139">
    <property type="term" value="C:Golgi membrane"/>
    <property type="evidence" value="ECO:0007669"/>
    <property type="project" value="UniProtKB-SubCell"/>
</dbReference>
<dbReference type="Pfam" id="PF25557">
    <property type="entry name" value="GAUT_1"/>
    <property type="match status" value="1"/>
</dbReference>
<comment type="similarity">
    <text evidence="5">Belongs to the glycosyltransferase 8 family.</text>
</comment>
<keyword evidence="16" id="KW-0175">Coiled coil</keyword>
<comment type="pathway">
    <text evidence="3">Glycan metabolism; pectin biosynthesis.</text>
</comment>
<dbReference type="GO" id="GO:0008375">
    <property type="term" value="F:acetylglucosaminyltransferase activity"/>
    <property type="evidence" value="ECO:0007669"/>
    <property type="project" value="InterPro"/>
</dbReference>
<keyword evidence="11" id="KW-0735">Signal-anchor</keyword>
<dbReference type="Pfam" id="PF01501">
    <property type="entry name" value="Glyco_transf_8"/>
    <property type="match status" value="1"/>
</dbReference>
<dbReference type="InterPro" id="IPR029993">
    <property type="entry name" value="GAUT"/>
</dbReference>
<feature type="coiled-coil region" evidence="16">
    <location>
        <begin position="69"/>
        <end position="96"/>
    </location>
</feature>
<evidence type="ECO:0000256" key="11">
    <source>
        <dbReference type="ARBA" id="ARBA00022968"/>
    </source>
</evidence>
<dbReference type="CDD" id="cd06429">
    <property type="entry name" value="GT8_like_1"/>
    <property type="match status" value="1"/>
</dbReference>
<evidence type="ECO:0000313" key="20">
    <source>
        <dbReference type="Proteomes" id="UP000826271"/>
    </source>
</evidence>
<dbReference type="PANTHER" id="PTHR32116">
    <property type="entry name" value="GALACTURONOSYLTRANSFERASE 4-RELATED"/>
    <property type="match status" value="1"/>
</dbReference>